<proteinExistence type="predicted"/>
<feature type="coiled-coil region" evidence="1">
    <location>
        <begin position="36"/>
        <end position="63"/>
    </location>
</feature>
<organism evidence="2 3">
    <name type="scientific">Brevundimonas phage vB_BpoS-Marchewka</name>
    <dbReference type="NCBI Taxonomy" id="2948604"/>
    <lineage>
        <taxon>Viruses</taxon>
        <taxon>Duplodnaviria</taxon>
        <taxon>Heunggongvirae</taxon>
        <taxon>Uroviricota</taxon>
        <taxon>Caudoviricetes</taxon>
        <taxon>Jeanschmidtviridae</taxon>
        <taxon>Marchewkavirus</taxon>
        <taxon>Marchewkavirus marchewka</taxon>
    </lineage>
</organism>
<dbReference type="EMBL" id="ON529851">
    <property type="protein sequence ID" value="UTC28943.1"/>
    <property type="molecule type" value="Genomic_DNA"/>
</dbReference>
<evidence type="ECO:0000313" key="2">
    <source>
        <dbReference type="EMBL" id="UTC28943.1"/>
    </source>
</evidence>
<sequence>MTKTAATVTPLALVPTETPATLTPAERARASAAVAKADALAALESLQTKIEACINEARDLSTVDTISEAMRTEINKFAGNSAGSLDAISRAR</sequence>
<evidence type="ECO:0000313" key="3">
    <source>
        <dbReference type="Proteomes" id="UP001056634"/>
    </source>
</evidence>
<name>A0A9E7N367_9CAUD</name>
<reference evidence="2" key="1">
    <citation type="submission" date="2022-04" db="EMBL/GenBank/DDBJ databases">
        <authorList>
            <person name="Friedrich I."/>
            <person name="Schneider D."/>
            <person name="Poehlein A."/>
            <person name="Hertel R."/>
            <person name="Daniel R."/>
        </authorList>
    </citation>
    <scope>NUCLEOTIDE SEQUENCE</scope>
</reference>
<gene>
    <name evidence="2" type="ORF">MARCHEWKA_04310</name>
</gene>
<evidence type="ECO:0000256" key="1">
    <source>
        <dbReference type="SAM" id="Coils"/>
    </source>
</evidence>
<accession>A0A9E7N367</accession>
<keyword evidence="1" id="KW-0175">Coiled coil</keyword>
<keyword evidence="3" id="KW-1185">Reference proteome</keyword>
<protein>
    <submittedName>
        <fullName evidence="2">Uncharacterized protein</fullName>
    </submittedName>
</protein>
<dbReference type="Proteomes" id="UP001056634">
    <property type="component" value="Segment"/>
</dbReference>